<proteinExistence type="predicted"/>
<evidence type="ECO:0000313" key="3">
    <source>
        <dbReference type="Proteomes" id="UP000515922"/>
    </source>
</evidence>
<accession>A0A7G4AW44</accession>
<feature type="transmembrane region" description="Helical" evidence="1">
    <location>
        <begin position="6"/>
        <end position="21"/>
    </location>
</feature>
<dbReference type="EMBL" id="MT711976">
    <property type="protein sequence ID" value="QMP84234.1"/>
    <property type="molecule type" value="Genomic_DNA"/>
</dbReference>
<protein>
    <submittedName>
        <fullName evidence="2">Uncharacterized protein</fullName>
    </submittedName>
</protein>
<keyword evidence="1" id="KW-0812">Transmembrane</keyword>
<keyword evidence="1" id="KW-0472">Membrane</keyword>
<sequence>METFMVGPVVIWVIWSIFLVKKKGRQWPELFWGLLGGLILAKVMPDLPGTVFDIFDKIWDFIASIFSSISQGL</sequence>
<name>A0A7G4AW44_9CAUD</name>
<dbReference type="Proteomes" id="UP000515922">
    <property type="component" value="Segment"/>
</dbReference>
<keyword evidence="3" id="KW-1185">Reference proteome</keyword>
<evidence type="ECO:0000313" key="2">
    <source>
        <dbReference type="EMBL" id="QMP84234.1"/>
    </source>
</evidence>
<evidence type="ECO:0000256" key="1">
    <source>
        <dbReference type="SAM" id="Phobius"/>
    </source>
</evidence>
<reference evidence="2 3" key="1">
    <citation type="submission" date="2020-07" db="EMBL/GenBank/DDBJ databases">
        <title>Streptomyces phage Genome sequencing and assembly.</title>
        <authorList>
            <person name="Sharma V."/>
            <person name="Hardy A."/>
            <person name="Frunzke J."/>
        </authorList>
    </citation>
    <scope>NUCLEOTIDE SEQUENCE [LARGE SCALE GENOMIC DNA]</scope>
</reference>
<keyword evidence="1" id="KW-1133">Transmembrane helix</keyword>
<organism evidence="2 3">
    <name type="scientific">Streptomyces phage Coruscant</name>
    <dbReference type="NCBI Taxonomy" id="2739834"/>
    <lineage>
        <taxon>Viruses</taxon>
        <taxon>Duplodnaviria</taxon>
        <taxon>Heunggongvirae</taxon>
        <taxon>Uroviricota</taxon>
        <taxon>Caudoviricetes</taxon>
        <taxon>Stanwilliamsviridae</taxon>
        <taxon>Boydwoodruffvirinae</taxon>
        <taxon>Coruscantvirus</taxon>
        <taxon>Coruscantvirus coruscant</taxon>
    </lineage>
</organism>
<gene>
    <name evidence="2" type="ORF">HUN41_00111</name>
</gene>